<dbReference type="CDD" id="cd06263">
    <property type="entry name" value="MAM"/>
    <property type="match status" value="1"/>
</dbReference>
<reference evidence="10" key="1">
    <citation type="submission" date="2019-08" db="EMBL/GenBank/DDBJ databases">
        <title>The improved chromosome-level genome for the pearl oyster Pinctada fucata martensii using PacBio sequencing and Hi-C.</title>
        <authorList>
            <person name="Zheng Z."/>
        </authorList>
    </citation>
    <scope>NUCLEOTIDE SEQUENCE</scope>
    <source>
        <strain evidence="10">ZZ-2019</strain>
        <tissue evidence="10">Adductor muscle</tissue>
    </source>
</reference>
<evidence type="ECO:0000259" key="8">
    <source>
        <dbReference type="PROSITE" id="PS50060"/>
    </source>
</evidence>
<evidence type="ECO:0000256" key="4">
    <source>
        <dbReference type="ARBA" id="ARBA00022833"/>
    </source>
</evidence>
<evidence type="ECO:0000256" key="6">
    <source>
        <dbReference type="PROSITE-ProRule" id="PRU01211"/>
    </source>
</evidence>
<dbReference type="PANTHER" id="PTHR10127:SF780">
    <property type="entry name" value="METALLOENDOPEPTIDASE"/>
    <property type="match status" value="1"/>
</dbReference>
<proteinExistence type="predicted"/>
<protein>
    <recommendedName>
        <fullName evidence="7">Metalloendopeptidase</fullName>
        <ecNumber evidence="7">3.4.24.-</ecNumber>
    </recommendedName>
</protein>
<keyword evidence="1 7" id="KW-0645">Protease</keyword>
<dbReference type="Gene3D" id="2.60.120.200">
    <property type="match status" value="1"/>
</dbReference>
<evidence type="ECO:0000256" key="3">
    <source>
        <dbReference type="ARBA" id="ARBA00022801"/>
    </source>
</evidence>
<keyword evidence="4 7" id="KW-0862">Zinc</keyword>
<dbReference type="Pfam" id="PF00629">
    <property type="entry name" value="MAM"/>
    <property type="match status" value="1"/>
</dbReference>
<dbReference type="InterPro" id="IPR000998">
    <property type="entry name" value="MAM_dom"/>
</dbReference>
<dbReference type="InterPro" id="IPR013320">
    <property type="entry name" value="ConA-like_dom_sf"/>
</dbReference>
<dbReference type="EMBL" id="VSWD01000007">
    <property type="protein sequence ID" value="KAK3098336.1"/>
    <property type="molecule type" value="Genomic_DNA"/>
</dbReference>
<keyword evidence="3 7" id="KW-0378">Hydrolase</keyword>
<comment type="caution">
    <text evidence="10">The sequence shown here is derived from an EMBL/GenBank/DDBJ whole genome shotgun (WGS) entry which is preliminary data.</text>
</comment>
<dbReference type="GO" id="GO:0016020">
    <property type="term" value="C:membrane"/>
    <property type="evidence" value="ECO:0007669"/>
    <property type="project" value="InterPro"/>
</dbReference>
<dbReference type="InterPro" id="IPR024079">
    <property type="entry name" value="MetalloPept_cat_dom_sf"/>
</dbReference>
<keyword evidence="5 7" id="KW-0482">Metalloprotease</keyword>
<keyword evidence="11" id="KW-1185">Reference proteome</keyword>
<evidence type="ECO:0000256" key="2">
    <source>
        <dbReference type="ARBA" id="ARBA00022723"/>
    </source>
</evidence>
<dbReference type="EC" id="3.4.24.-" evidence="7"/>
<evidence type="ECO:0000256" key="1">
    <source>
        <dbReference type="ARBA" id="ARBA00022670"/>
    </source>
</evidence>
<dbReference type="PANTHER" id="PTHR10127">
    <property type="entry name" value="DISCOIDIN, CUB, EGF, LAMININ , AND ZINC METALLOPROTEASE DOMAIN CONTAINING"/>
    <property type="match status" value="1"/>
</dbReference>
<dbReference type="SUPFAM" id="SSF55486">
    <property type="entry name" value="Metalloproteases ('zincins'), catalytic domain"/>
    <property type="match status" value="1"/>
</dbReference>
<name>A0AA88Y5Z1_PINIB</name>
<dbReference type="GO" id="GO:0006508">
    <property type="term" value="P:proteolysis"/>
    <property type="evidence" value="ECO:0007669"/>
    <property type="project" value="UniProtKB-KW"/>
</dbReference>
<dbReference type="PROSITE" id="PS51864">
    <property type="entry name" value="ASTACIN"/>
    <property type="match status" value="1"/>
</dbReference>
<gene>
    <name evidence="10" type="ORF">FSP39_018572</name>
</gene>
<comment type="cofactor">
    <cofactor evidence="7">
        <name>Zn(2+)</name>
        <dbReference type="ChEBI" id="CHEBI:29105"/>
    </cofactor>
    <text evidence="7">Binds 1 zinc ion per subunit.</text>
</comment>
<dbReference type="SMART" id="SM00137">
    <property type="entry name" value="MAM"/>
    <property type="match status" value="1"/>
</dbReference>
<dbReference type="PROSITE" id="PS50060">
    <property type="entry name" value="MAM_2"/>
    <property type="match status" value="1"/>
</dbReference>
<dbReference type="Gene3D" id="3.40.390.10">
    <property type="entry name" value="Collagenase (Catalytic Domain)"/>
    <property type="match status" value="1"/>
</dbReference>
<comment type="caution">
    <text evidence="6">Lacks conserved residue(s) required for the propagation of feature annotation.</text>
</comment>
<dbReference type="AlphaFoldDB" id="A0AA88Y5Z1"/>
<evidence type="ECO:0000313" key="11">
    <source>
        <dbReference type="Proteomes" id="UP001186944"/>
    </source>
</evidence>
<dbReference type="GO" id="GO:0004222">
    <property type="term" value="F:metalloendopeptidase activity"/>
    <property type="evidence" value="ECO:0007669"/>
    <property type="project" value="UniProtKB-UniRule"/>
</dbReference>
<dbReference type="PRINTS" id="PR00480">
    <property type="entry name" value="ASTACIN"/>
</dbReference>
<evidence type="ECO:0000259" key="9">
    <source>
        <dbReference type="PROSITE" id="PS51864"/>
    </source>
</evidence>
<keyword evidence="2 7" id="KW-0479">Metal-binding</keyword>
<accession>A0AA88Y5Z1</accession>
<dbReference type="SUPFAM" id="SSF49899">
    <property type="entry name" value="Concanavalin A-like lectins/glucanases"/>
    <property type="match status" value="1"/>
</dbReference>
<evidence type="ECO:0000256" key="5">
    <source>
        <dbReference type="ARBA" id="ARBA00023049"/>
    </source>
</evidence>
<dbReference type="Pfam" id="PF01400">
    <property type="entry name" value="Astacin"/>
    <property type="match status" value="1"/>
</dbReference>
<feature type="domain" description="Peptidase M12A" evidence="9">
    <location>
        <begin position="1"/>
        <end position="125"/>
    </location>
</feature>
<evidence type="ECO:0000313" key="10">
    <source>
        <dbReference type="EMBL" id="KAK3098336.1"/>
    </source>
</evidence>
<dbReference type="InterPro" id="IPR001506">
    <property type="entry name" value="Peptidase_M12A"/>
</dbReference>
<dbReference type="GO" id="GO:0046872">
    <property type="term" value="F:metal ion binding"/>
    <property type="evidence" value="ECO:0007669"/>
    <property type="project" value="UniProtKB-KW"/>
</dbReference>
<dbReference type="Proteomes" id="UP001186944">
    <property type="component" value="Unassembled WGS sequence"/>
</dbReference>
<evidence type="ECO:0000256" key="7">
    <source>
        <dbReference type="RuleBase" id="RU361183"/>
    </source>
</evidence>
<sequence length="257" mass="28991">MPRNRGTVTLARECLERKTLLYYMMRILGVYDEHTRSDRDSYIAVDYSNIIDTYKPRFDKIPGNVGDTETLPYDFQSVTHYGPYAHAKNARVPTIASLVPGVAFGGQGGLSSLDAERLQILYRCRIGHPVDCDFERALCNLGDDWQDDFHWDRKDGPVSNTGPQADHSNGQGYFLYANDTSGSGGMARLISAREIPPGQYCVELYYYLIGSSDSLSIIWDDYLNHANKTLRTVTTNNGPSWSHLKFGAVSQTQWRVR</sequence>
<organism evidence="10 11">
    <name type="scientific">Pinctada imbricata</name>
    <name type="common">Atlantic pearl-oyster</name>
    <name type="synonym">Pinctada martensii</name>
    <dbReference type="NCBI Taxonomy" id="66713"/>
    <lineage>
        <taxon>Eukaryota</taxon>
        <taxon>Metazoa</taxon>
        <taxon>Spiralia</taxon>
        <taxon>Lophotrochozoa</taxon>
        <taxon>Mollusca</taxon>
        <taxon>Bivalvia</taxon>
        <taxon>Autobranchia</taxon>
        <taxon>Pteriomorphia</taxon>
        <taxon>Pterioida</taxon>
        <taxon>Pterioidea</taxon>
        <taxon>Pteriidae</taxon>
        <taxon>Pinctada</taxon>
    </lineage>
</organism>
<feature type="domain" description="MAM" evidence="8">
    <location>
        <begin position="130"/>
        <end position="257"/>
    </location>
</feature>